<feature type="domain" description="Chromo" evidence="4">
    <location>
        <begin position="686"/>
        <end position="742"/>
    </location>
</feature>
<proteinExistence type="predicted"/>
<evidence type="ECO:0000313" key="6">
    <source>
        <dbReference type="Proteomes" id="UP000092993"/>
    </source>
</evidence>
<accession>A0A1C7MPZ6</accession>
<comment type="caution">
    <text evidence="5">The sequence shown here is derived from an EMBL/GenBank/DDBJ whole genome shotgun (WGS) entry which is preliminary data.</text>
</comment>
<dbReference type="PANTHER" id="PTHR22812">
    <property type="entry name" value="CHROMOBOX PROTEIN"/>
    <property type="match status" value="1"/>
</dbReference>
<gene>
    <name evidence="5" type="ORF">A0H81_01596</name>
</gene>
<organism evidence="5 6">
    <name type="scientific">Grifola frondosa</name>
    <name type="common">Maitake</name>
    <name type="synonym">Polyporus frondosus</name>
    <dbReference type="NCBI Taxonomy" id="5627"/>
    <lineage>
        <taxon>Eukaryota</taxon>
        <taxon>Fungi</taxon>
        <taxon>Dikarya</taxon>
        <taxon>Basidiomycota</taxon>
        <taxon>Agaricomycotina</taxon>
        <taxon>Agaricomycetes</taxon>
        <taxon>Polyporales</taxon>
        <taxon>Grifolaceae</taxon>
        <taxon>Grifola</taxon>
    </lineage>
</organism>
<keyword evidence="2" id="KW-0539">Nucleus</keyword>
<dbReference type="OMA" id="CISKFEY"/>
<dbReference type="InterPro" id="IPR016197">
    <property type="entry name" value="Chromo-like_dom_sf"/>
</dbReference>
<dbReference type="InterPro" id="IPR000953">
    <property type="entry name" value="Chromo/chromo_shadow_dom"/>
</dbReference>
<dbReference type="PROSITE" id="PS50013">
    <property type="entry name" value="CHROMO_2"/>
    <property type="match status" value="1"/>
</dbReference>
<dbReference type="InterPro" id="IPR051219">
    <property type="entry name" value="Heterochromatin_chromo-domain"/>
</dbReference>
<dbReference type="SMART" id="SM00298">
    <property type="entry name" value="CHROMO"/>
    <property type="match status" value="1"/>
</dbReference>
<dbReference type="OrthoDB" id="3032681at2759"/>
<dbReference type="Gene3D" id="2.40.50.40">
    <property type="match status" value="1"/>
</dbReference>
<dbReference type="InterPro" id="IPR023780">
    <property type="entry name" value="Chromo_domain"/>
</dbReference>
<reference evidence="5 6" key="1">
    <citation type="submission" date="2016-03" db="EMBL/GenBank/DDBJ databases">
        <title>Whole genome sequencing of Grifola frondosa 9006-11.</title>
        <authorList>
            <person name="Min B."/>
            <person name="Park H."/>
            <person name="Kim J.-G."/>
            <person name="Cho H."/>
            <person name="Oh Y.-L."/>
            <person name="Kong W.-S."/>
            <person name="Choi I.-G."/>
        </authorList>
    </citation>
    <scope>NUCLEOTIDE SEQUENCE [LARGE SCALE GENOMIC DNA]</scope>
    <source>
        <strain evidence="5 6">9006-11</strain>
    </source>
</reference>
<dbReference type="GO" id="GO:0006338">
    <property type="term" value="P:chromatin remodeling"/>
    <property type="evidence" value="ECO:0007669"/>
    <property type="project" value="UniProtKB-ARBA"/>
</dbReference>
<evidence type="ECO:0000313" key="5">
    <source>
        <dbReference type="EMBL" id="OBZ78486.1"/>
    </source>
</evidence>
<dbReference type="SUPFAM" id="SSF54160">
    <property type="entry name" value="Chromo domain-like"/>
    <property type="match status" value="1"/>
</dbReference>
<evidence type="ECO:0000259" key="4">
    <source>
        <dbReference type="PROSITE" id="PS50013"/>
    </source>
</evidence>
<evidence type="ECO:0000256" key="3">
    <source>
        <dbReference type="SAM" id="MobiDB-lite"/>
    </source>
</evidence>
<dbReference type="Proteomes" id="UP000092993">
    <property type="component" value="Unassembled WGS sequence"/>
</dbReference>
<comment type="subcellular location">
    <subcellularLocation>
        <location evidence="1">Nucleus</location>
    </subcellularLocation>
</comment>
<dbReference type="Pfam" id="PF00385">
    <property type="entry name" value="Chromo"/>
    <property type="match status" value="1"/>
</dbReference>
<evidence type="ECO:0000256" key="1">
    <source>
        <dbReference type="ARBA" id="ARBA00004123"/>
    </source>
</evidence>
<name>A0A1C7MPZ6_GRIFR</name>
<dbReference type="GO" id="GO:0005634">
    <property type="term" value="C:nucleus"/>
    <property type="evidence" value="ECO:0007669"/>
    <property type="project" value="UniProtKB-SubCell"/>
</dbReference>
<feature type="compositionally biased region" description="Low complexity" evidence="3">
    <location>
        <begin position="657"/>
        <end position="667"/>
    </location>
</feature>
<dbReference type="EMBL" id="LUGG01000002">
    <property type="protein sequence ID" value="OBZ78486.1"/>
    <property type="molecule type" value="Genomic_DNA"/>
</dbReference>
<evidence type="ECO:0000256" key="2">
    <source>
        <dbReference type="ARBA" id="ARBA00023242"/>
    </source>
</evidence>
<feature type="region of interest" description="Disordered" evidence="3">
    <location>
        <begin position="630"/>
        <end position="670"/>
    </location>
</feature>
<protein>
    <recommendedName>
        <fullName evidence="4">Chromo domain-containing protein</fullName>
    </recommendedName>
</protein>
<sequence>MDPRSKICFTPLLIPEQRIQASYAMHNAEDSSHSEQYSRRLAWLQQGLQDTSEEWDKFRFGMPKIVIPAPPFSEDNPPAIWEKIQPRINLPDKLVPPPMLQNDSGWTYPQSPVWKLKYDNRYMAGSVFVSNLITSRIQSEERPHILSMATPSGVGARMEEGVMKIDPIPGMVRMPAGIPFVQTLDSDPFETVTVACVHTLKSLSSYGDYLEILEATQILQKYTWDGCPATENEPRIPPIYELPGLKLNDRVSSETKAAYQAALQDETHTLSVDGSYSLASTVEEGNGLGILKPAIQATSPAAALSISTVTQALHRLFRLIMPKCISKDEFTLWDFYSVDNNIFGFGGLEPNNSNLQMNVSSQSKGGNMEESIGRRGHFTLIARMRADPGAFLLARPGLYIREKDELIVWAIFKGNDLHGGNAPFIPSDEAAKWEAQMSQDLKAKFGVVKRVGYVSYPSMVASKRNTTISISPPIGFGNEPMSTSSSQMRRLNYTEHGRIFMGPPSAFYNRLVREQAMFQWNLTLKTYDLCMNLNQFLRSHTYKDENGVTHQCLPMERNPREDQDYFATMRASVQRMFNTAEKYSMRLTRDMLREAHLKLNVSSGRASNPLQIDRSNNVAGTVLSIRQQPVGPTFRTFRTEPDVQNLPERGHKRGRNSESSTSSSMSSNIVELNAKEVAKDPEEKEYEIQKILDFDPEGKRYLVHWAGFDDSHNSWVLRSDLNCDELLKEFLKNRSEASTSLTRLNSTSIVAIVNESYWRDRFNVEKLSEVLESLHHTNRSLSRFSSKMKNSTDWLRGLATQNVLNEKLSLLPPGVWSAESAQTVIIQLREMATGLPQLDSSNAVADTLKRGCTWEICRAWIVIYRWFIDTGPSLSEDLFHRLAELGDEAFQEQYPAFAQLVLQIQKYVNNIFDTKKRKGKSKPNAKKAKTIPADLFGLLPGKGKKLISLPTCPRTAKDKLQAQAADIFMQVISDHIVIDHIIQLDSALHLDRKQEHRSKCKDRAINIGGVLHTILNVFSGEDGVFASGLLDPILLSPTSAFPNLHTASLAAKIQKDPSVALSGLYETLTSIRNDNTQIEELCEAIGDQAWANFVLLDEGETLQRMCPKPVPGHVGRKGRRGLVQVEKVGETLAPEGPLSSDTLVHIDGSPFFGKIGLIIREVLNKRRDLPVGDPIIRSILDGQSATSGYQDEQVNLDFFDPVRCDNLYANCIRKALPPISITVPVGLARMMSYMSPGLGPLNLDFIERSNMQFASEAECVALFNKEIQDYETQTGTIQTRQKPYQNLKCWGQPCNGFAIHATVPSRKDQKQRQLTTKEKFEPYWKLEIQKSWVAYLGDLLNSDPSQYSGKRSFMESYNEMDRAIWIRAAFTVIYNHLDDNLNIADKETLNFGVIFVEHLLCKVTRYEYQCRSLKENFLTMSKKAQEAQKEWMEGANVNDLTGKLFPIPLTTAAEKIKISIQRSA</sequence>
<keyword evidence="6" id="KW-1185">Reference proteome</keyword>